<dbReference type="EMBL" id="CAJNOU010004945">
    <property type="protein sequence ID" value="CAF1460945.1"/>
    <property type="molecule type" value="Genomic_DNA"/>
</dbReference>
<evidence type="ECO:0000313" key="8">
    <source>
        <dbReference type="EMBL" id="CAF3878720.1"/>
    </source>
</evidence>
<keyword evidence="10" id="KW-1185">Reference proteome</keyword>
<evidence type="ECO:0000313" key="4">
    <source>
        <dbReference type="EMBL" id="CAF1344254.1"/>
    </source>
</evidence>
<evidence type="ECO:0000313" key="2">
    <source>
        <dbReference type="EMBL" id="CAF0861852.1"/>
    </source>
</evidence>
<evidence type="ECO:0000313" key="7">
    <source>
        <dbReference type="EMBL" id="CAF3824733.1"/>
    </source>
</evidence>
<evidence type="ECO:0000313" key="5">
    <source>
        <dbReference type="EMBL" id="CAF1460945.1"/>
    </source>
</evidence>
<dbReference type="EMBL" id="CAJNOT010002798">
    <property type="protein sequence ID" value="CAF1344254.1"/>
    <property type="molecule type" value="Genomic_DNA"/>
</dbReference>
<evidence type="ECO:0000313" key="11">
    <source>
        <dbReference type="Proteomes" id="UP000663882"/>
    </source>
</evidence>
<proteinExistence type="predicted"/>
<dbReference type="Proteomes" id="UP000663854">
    <property type="component" value="Unassembled WGS sequence"/>
</dbReference>
<reference evidence="2" key="1">
    <citation type="submission" date="2021-02" db="EMBL/GenBank/DDBJ databases">
        <authorList>
            <person name="Nowell W R."/>
        </authorList>
    </citation>
    <scope>NUCLEOTIDE SEQUENCE</scope>
</reference>
<gene>
    <name evidence="9" type="ORF">FNK824_LOCUS33641</name>
    <name evidence="7" type="ORF">JBS370_LOCUS16682</name>
    <name evidence="6" type="ORF">JXQ802_LOCUS47391</name>
    <name evidence="8" type="ORF">OTI717_LOCUS22636</name>
    <name evidence="3" type="ORF">PYM288_LOCUS31489</name>
    <name evidence="2" type="ORF">RFH988_LOCUS7012</name>
    <name evidence="5" type="ORF">SEV965_LOCUS34159</name>
    <name evidence="4" type="ORF">ZHD862_LOCUS30213</name>
</gene>
<evidence type="ECO:0000313" key="9">
    <source>
        <dbReference type="EMBL" id="CAF4150143.1"/>
    </source>
</evidence>
<name>A0A813WX72_9BILA</name>
<feature type="region of interest" description="Disordered" evidence="1">
    <location>
        <begin position="178"/>
        <end position="203"/>
    </location>
</feature>
<dbReference type="Proteomes" id="UP000663874">
    <property type="component" value="Unassembled WGS sequence"/>
</dbReference>
<sequence>MGFPTTIKRDPVNKVIGDSSLEDEFDQNPTDIDEQSRIRIHLKYVENFIRDQSSLSLMKCNALDHLNEYWKKGQFPTHNRYQQEEEQQQQRLPRFIDHNGVDCAVGYMILKSPGFEHLPNQINTNYEYSFIDEIGNSNNSDLMKWMNMYEFNLNELAMIQPTYEHMRGSQMIVEEVLEPQPQPPTPTTSEMPKTSETPPKVPAKSRVRAFFHRLFDYFRK</sequence>
<evidence type="ECO:0000256" key="1">
    <source>
        <dbReference type="SAM" id="MobiDB-lite"/>
    </source>
</evidence>
<dbReference type="Proteomes" id="UP000663836">
    <property type="component" value="Unassembled WGS sequence"/>
</dbReference>
<evidence type="ECO:0000313" key="10">
    <source>
        <dbReference type="Proteomes" id="UP000663870"/>
    </source>
</evidence>
<dbReference type="Proteomes" id="UP000663882">
    <property type="component" value="Unassembled WGS sequence"/>
</dbReference>
<dbReference type="EMBL" id="CAJOBD010001697">
    <property type="protein sequence ID" value="CAF3824733.1"/>
    <property type="molecule type" value="Genomic_DNA"/>
</dbReference>
<dbReference type="Proteomes" id="UP000663823">
    <property type="component" value="Unassembled WGS sequence"/>
</dbReference>
<protein>
    <submittedName>
        <fullName evidence="2">Uncharacterized protein</fullName>
    </submittedName>
</protein>
<dbReference type="AlphaFoldDB" id="A0A813WX72"/>
<evidence type="ECO:0000313" key="6">
    <source>
        <dbReference type="EMBL" id="CAF1592548.1"/>
    </source>
</evidence>
<evidence type="ECO:0000313" key="3">
    <source>
        <dbReference type="EMBL" id="CAF1332644.1"/>
    </source>
</evidence>
<dbReference type="EMBL" id="CAJOAX010003893">
    <property type="protein sequence ID" value="CAF3878720.1"/>
    <property type="molecule type" value="Genomic_DNA"/>
</dbReference>
<accession>A0A813WX72</accession>
<comment type="caution">
    <text evidence="2">The sequence shown here is derived from an EMBL/GenBank/DDBJ whole genome shotgun (WGS) entry which is preliminary data.</text>
</comment>
<dbReference type="EMBL" id="CAJNOH010003340">
    <property type="protein sequence ID" value="CAF1332644.1"/>
    <property type="molecule type" value="Genomic_DNA"/>
</dbReference>
<dbReference type="EMBL" id="CAJNOO010000217">
    <property type="protein sequence ID" value="CAF0861852.1"/>
    <property type="molecule type" value="Genomic_DNA"/>
</dbReference>
<dbReference type="EMBL" id="CAJOBE010012491">
    <property type="protein sequence ID" value="CAF4150143.1"/>
    <property type="molecule type" value="Genomic_DNA"/>
</dbReference>
<dbReference type="OrthoDB" id="10054521at2759"/>
<dbReference type="Proteomes" id="UP000663864">
    <property type="component" value="Unassembled WGS sequence"/>
</dbReference>
<dbReference type="EMBL" id="CAJNOL010004666">
    <property type="protein sequence ID" value="CAF1592548.1"/>
    <property type="molecule type" value="Genomic_DNA"/>
</dbReference>
<dbReference type="Proteomes" id="UP000663870">
    <property type="component" value="Unassembled WGS sequence"/>
</dbReference>
<organism evidence="2 11">
    <name type="scientific">Rotaria sordida</name>
    <dbReference type="NCBI Taxonomy" id="392033"/>
    <lineage>
        <taxon>Eukaryota</taxon>
        <taxon>Metazoa</taxon>
        <taxon>Spiralia</taxon>
        <taxon>Gnathifera</taxon>
        <taxon>Rotifera</taxon>
        <taxon>Eurotatoria</taxon>
        <taxon>Bdelloidea</taxon>
        <taxon>Philodinida</taxon>
        <taxon>Philodinidae</taxon>
        <taxon>Rotaria</taxon>
    </lineage>
</organism>
<dbReference type="Proteomes" id="UP000663889">
    <property type="component" value="Unassembled WGS sequence"/>
</dbReference>